<keyword evidence="1" id="KW-0732">Signal</keyword>
<reference evidence="2 3" key="1">
    <citation type="submission" date="2023-11" db="EMBL/GenBank/DDBJ databases">
        <title>MicrobeMod: A computational toolkit for identifying prokaryotic methylation and restriction-modification with nanopore sequencing.</title>
        <authorList>
            <person name="Crits-Christoph A."/>
            <person name="Kang S.C."/>
            <person name="Lee H."/>
            <person name="Ostrov N."/>
        </authorList>
    </citation>
    <scope>NUCLEOTIDE SEQUENCE [LARGE SCALE GENOMIC DNA]</scope>
    <source>
        <strain evidence="2 3">DSMZ 700</strain>
    </source>
</reference>
<feature type="chain" id="PRO_5043465804" description="RND efflux pump membrane fusion protein barrel-sandwich domain-containing protein" evidence="1">
    <location>
        <begin position="21"/>
        <end position="313"/>
    </location>
</feature>
<gene>
    <name evidence="2" type="ORF">SIL87_20125</name>
</gene>
<accession>A0AAW9DWT6</accession>
<comment type="caution">
    <text evidence="2">The sequence shown here is derived from an EMBL/GenBank/DDBJ whole genome shotgun (WGS) entry which is preliminary data.</text>
</comment>
<name>A0AAW9DWT6_ACIAO</name>
<proteinExistence type="predicted"/>
<evidence type="ECO:0008006" key="4">
    <source>
        <dbReference type="Google" id="ProtNLM"/>
    </source>
</evidence>
<sequence length="313" mass="32179">MMRWVLLSLSVLLVSQCAQAQAVDADADAKAAFIKVDPAAQQASGIEVQKLAAVAFTPSRAAYGVVLDPGPLIALRSQIVAAQVSRQLAEQSLARAKLLYRSSHNIAMAALQGAEAQYATANANELALTAKARTDWGAALSTLLVSGGPFIQSLSDGKASLIEAAVTGRHLDPPTSASGRVSGGARITLRLIGVASHVPSGLVGQGFYYAGPADLSSGLPLSLMLPEGSAQAGVAVPPKAILYLQGHKSVFREVAPSRFTMVQISNVLPMRQPGDASRYFVGKGLHSGDQVVVEGAGVLLSAAHAAPAPADTD</sequence>
<evidence type="ECO:0000256" key="1">
    <source>
        <dbReference type="SAM" id="SignalP"/>
    </source>
</evidence>
<organism evidence="2 3">
    <name type="scientific">Acidiphilium acidophilum</name>
    <name type="common">Thiobacillus acidophilus</name>
    <dbReference type="NCBI Taxonomy" id="76588"/>
    <lineage>
        <taxon>Bacteria</taxon>
        <taxon>Pseudomonadati</taxon>
        <taxon>Pseudomonadota</taxon>
        <taxon>Alphaproteobacteria</taxon>
        <taxon>Acetobacterales</taxon>
        <taxon>Acidocellaceae</taxon>
        <taxon>Acidiphilium</taxon>
    </lineage>
</organism>
<dbReference type="AlphaFoldDB" id="A0AAW9DWT6"/>
<dbReference type="EMBL" id="JAWXYB010000021">
    <property type="protein sequence ID" value="MDX5933061.1"/>
    <property type="molecule type" value="Genomic_DNA"/>
</dbReference>
<feature type="signal peptide" evidence="1">
    <location>
        <begin position="1"/>
        <end position="20"/>
    </location>
</feature>
<protein>
    <recommendedName>
        <fullName evidence="4">RND efflux pump membrane fusion protein barrel-sandwich domain-containing protein</fullName>
    </recommendedName>
</protein>
<keyword evidence="3" id="KW-1185">Reference proteome</keyword>
<evidence type="ECO:0000313" key="2">
    <source>
        <dbReference type="EMBL" id="MDX5933061.1"/>
    </source>
</evidence>
<dbReference type="Proteomes" id="UP001279553">
    <property type="component" value="Unassembled WGS sequence"/>
</dbReference>
<evidence type="ECO:0000313" key="3">
    <source>
        <dbReference type="Proteomes" id="UP001279553"/>
    </source>
</evidence>
<dbReference type="Gene3D" id="2.40.420.20">
    <property type="match status" value="1"/>
</dbReference>
<dbReference type="RefSeq" id="WP_319616032.1">
    <property type="nucleotide sequence ID" value="NZ_JAWXYB010000021.1"/>
</dbReference>